<keyword evidence="2" id="KW-0472">Membrane</keyword>
<keyword evidence="2" id="KW-0812">Transmembrane</keyword>
<keyword evidence="1" id="KW-0175">Coiled coil</keyword>
<evidence type="ECO:0000256" key="2">
    <source>
        <dbReference type="SAM" id="Phobius"/>
    </source>
</evidence>
<dbReference type="EMBL" id="OZ035825">
    <property type="protein sequence ID" value="CAL1602360.1"/>
    <property type="molecule type" value="Genomic_DNA"/>
</dbReference>
<reference evidence="4 5" key="1">
    <citation type="submission" date="2024-04" db="EMBL/GenBank/DDBJ databases">
        <authorList>
            <person name="Waldvogel A.-M."/>
            <person name="Schoenle A."/>
        </authorList>
    </citation>
    <scope>NUCLEOTIDE SEQUENCE [LARGE SCALE GENOMIC DNA]</scope>
</reference>
<proteinExistence type="predicted"/>
<accession>A0AAV2LJ41</accession>
<dbReference type="Pfam" id="PF14965">
    <property type="entry name" value="BRI3BP"/>
    <property type="match status" value="1"/>
</dbReference>
<name>A0AAV2LJ41_KNICA</name>
<dbReference type="AlphaFoldDB" id="A0AAV2LJ41"/>
<evidence type="ECO:0000313" key="4">
    <source>
        <dbReference type="EMBL" id="CAL1602360.1"/>
    </source>
</evidence>
<feature type="transmembrane region" description="Helical" evidence="2">
    <location>
        <begin position="147"/>
        <end position="164"/>
    </location>
</feature>
<keyword evidence="2" id="KW-1133">Transmembrane helix</keyword>
<evidence type="ECO:0000256" key="3">
    <source>
        <dbReference type="SAM" id="SignalP"/>
    </source>
</evidence>
<gene>
    <name evidence="4" type="ORF">KC01_LOCUS30143</name>
</gene>
<feature type="coiled-coil region" evidence="1">
    <location>
        <begin position="196"/>
        <end position="223"/>
    </location>
</feature>
<dbReference type="GO" id="GO:0071480">
    <property type="term" value="P:cellular response to gamma radiation"/>
    <property type="evidence" value="ECO:0007669"/>
    <property type="project" value="InterPro"/>
</dbReference>
<keyword evidence="5" id="KW-1185">Reference proteome</keyword>
<protein>
    <recommendedName>
        <fullName evidence="6">Transmembrane protein 109-like</fullName>
    </recommendedName>
</protein>
<feature type="signal peptide" evidence="3">
    <location>
        <begin position="1"/>
        <end position="25"/>
    </location>
</feature>
<evidence type="ECO:0008006" key="6">
    <source>
        <dbReference type="Google" id="ProtNLM"/>
    </source>
</evidence>
<feature type="transmembrane region" description="Helical" evidence="2">
    <location>
        <begin position="176"/>
        <end position="200"/>
    </location>
</feature>
<sequence>MWLFGGPRPSLVCVLMMVSLVCVMAQTHASPGSGSGVIHDLRAALGDLAGEGRSYLGKLAGEQTLISVQKAFANVFKVIAENVASGLNVVLQYVSHLFKTAGVNVTLPARVTPSGVIFVVQWVLVALLTYWIISLTFQLVASTLRRALWLLKVCVALFFFVLILRDHSVGTESMAIRLSVLVLVCVLFGVGATGGSAGAADKTADLEEQVKILERRLKDMERWRKIDE</sequence>
<evidence type="ECO:0000256" key="1">
    <source>
        <dbReference type="SAM" id="Coils"/>
    </source>
</evidence>
<dbReference type="PANTHER" id="PTHR14550">
    <property type="entry name" value="TRANSMEMBRANE PROTEIN 109"/>
    <property type="match status" value="1"/>
</dbReference>
<evidence type="ECO:0000313" key="5">
    <source>
        <dbReference type="Proteomes" id="UP001497482"/>
    </source>
</evidence>
<dbReference type="InterPro" id="IPR039492">
    <property type="entry name" value="TMEM109"/>
</dbReference>
<dbReference type="PANTHER" id="PTHR14550:SF2">
    <property type="entry name" value="TRANSMEMBRANE PROTEIN 109"/>
    <property type="match status" value="1"/>
</dbReference>
<keyword evidence="3" id="KW-0732">Signal</keyword>
<dbReference type="Proteomes" id="UP001497482">
    <property type="component" value="Chromosome 3"/>
</dbReference>
<dbReference type="GO" id="GO:0042771">
    <property type="term" value="P:intrinsic apoptotic signaling pathway in response to DNA damage by p53 class mediator"/>
    <property type="evidence" value="ECO:0007669"/>
    <property type="project" value="TreeGrafter"/>
</dbReference>
<feature type="transmembrane region" description="Helical" evidence="2">
    <location>
        <begin position="116"/>
        <end position="140"/>
    </location>
</feature>
<feature type="chain" id="PRO_5043382534" description="Transmembrane protein 109-like" evidence="3">
    <location>
        <begin position="26"/>
        <end position="228"/>
    </location>
</feature>
<organism evidence="4 5">
    <name type="scientific">Knipowitschia caucasica</name>
    <name type="common">Caucasian dwarf goby</name>
    <name type="synonym">Pomatoschistus caucasicus</name>
    <dbReference type="NCBI Taxonomy" id="637954"/>
    <lineage>
        <taxon>Eukaryota</taxon>
        <taxon>Metazoa</taxon>
        <taxon>Chordata</taxon>
        <taxon>Craniata</taxon>
        <taxon>Vertebrata</taxon>
        <taxon>Euteleostomi</taxon>
        <taxon>Actinopterygii</taxon>
        <taxon>Neopterygii</taxon>
        <taxon>Teleostei</taxon>
        <taxon>Neoteleostei</taxon>
        <taxon>Acanthomorphata</taxon>
        <taxon>Gobiaria</taxon>
        <taxon>Gobiiformes</taxon>
        <taxon>Gobioidei</taxon>
        <taxon>Gobiidae</taxon>
        <taxon>Gobiinae</taxon>
        <taxon>Knipowitschia</taxon>
    </lineage>
</organism>